<feature type="compositionally biased region" description="Basic and acidic residues" evidence="5">
    <location>
        <begin position="57"/>
        <end position="67"/>
    </location>
</feature>
<feature type="region of interest" description="Disordered" evidence="5">
    <location>
        <begin position="273"/>
        <end position="424"/>
    </location>
</feature>
<dbReference type="AlphaFoldDB" id="A0A423WKM2"/>
<feature type="compositionally biased region" description="Low complexity" evidence="5">
    <location>
        <begin position="564"/>
        <end position="574"/>
    </location>
</feature>
<dbReference type="PANTHER" id="PTHR10270">
    <property type="entry name" value="SOX TRANSCRIPTION FACTOR"/>
    <property type="match status" value="1"/>
</dbReference>
<feature type="DNA-binding region" description="HMG box" evidence="4">
    <location>
        <begin position="96"/>
        <end position="164"/>
    </location>
</feature>
<name>A0A423WKM2_9PEZI</name>
<dbReference type="PROSITE" id="PS50118">
    <property type="entry name" value="HMG_BOX_2"/>
    <property type="match status" value="1"/>
</dbReference>
<dbReference type="Gene3D" id="1.10.30.10">
    <property type="entry name" value="High mobility group box domain"/>
    <property type="match status" value="1"/>
</dbReference>
<dbReference type="GO" id="GO:0000122">
    <property type="term" value="P:negative regulation of transcription by RNA polymerase II"/>
    <property type="evidence" value="ECO:0007669"/>
    <property type="project" value="TreeGrafter"/>
</dbReference>
<evidence type="ECO:0000256" key="1">
    <source>
        <dbReference type="ARBA" id="ARBA00023015"/>
    </source>
</evidence>
<dbReference type="SMART" id="SM00398">
    <property type="entry name" value="HMG"/>
    <property type="match status" value="1"/>
</dbReference>
<proteinExistence type="predicted"/>
<keyword evidence="4" id="KW-0539">Nucleus</keyword>
<evidence type="ECO:0000313" key="7">
    <source>
        <dbReference type="EMBL" id="ROW03751.1"/>
    </source>
</evidence>
<feature type="compositionally biased region" description="Low complexity" evidence="5">
    <location>
        <begin position="359"/>
        <end position="369"/>
    </location>
</feature>
<feature type="region of interest" description="Disordered" evidence="5">
    <location>
        <begin position="1"/>
        <end position="80"/>
    </location>
</feature>
<organism evidence="7 8">
    <name type="scientific">Cytospora schulzeri</name>
    <dbReference type="NCBI Taxonomy" id="448051"/>
    <lineage>
        <taxon>Eukaryota</taxon>
        <taxon>Fungi</taxon>
        <taxon>Dikarya</taxon>
        <taxon>Ascomycota</taxon>
        <taxon>Pezizomycotina</taxon>
        <taxon>Sordariomycetes</taxon>
        <taxon>Sordariomycetidae</taxon>
        <taxon>Diaporthales</taxon>
        <taxon>Cytosporaceae</taxon>
        <taxon>Cytospora</taxon>
    </lineage>
</organism>
<evidence type="ECO:0000313" key="8">
    <source>
        <dbReference type="Proteomes" id="UP000283895"/>
    </source>
</evidence>
<dbReference type="PANTHER" id="PTHR10270:SF320">
    <property type="entry name" value="BOX TRANSCRIPTIONAL REGULATOR, PUTATIVE (AFU_ORTHOLOGUE AFUA_4G10820)-RELATED"/>
    <property type="match status" value="1"/>
</dbReference>
<keyword evidence="2 4" id="KW-0238">DNA-binding</keyword>
<feature type="compositionally biased region" description="Low complexity" evidence="5">
    <location>
        <begin position="175"/>
        <end position="184"/>
    </location>
</feature>
<dbReference type="EMBL" id="LKEA01000015">
    <property type="protein sequence ID" value="ROW03751.1"/>
    <property type="molecule type" value="Genomic_DNA"/>
</dbReference>
<dbReference type="SUPFAM" id="SSF47095">
    <property type="entry name" value="HMG-box"/>
    <property type="match status" value="1"/>
</dbReference>
<dbReference type="Proteomes" id="UP000283895">
    <property type="component" value="Unassembled WGS sequence"/>
</dbReference>
<feature type="compositionally biased region" description="Pro residues" evidence="5">
    <location>
        <begin position="370"/>
        <end position="380"/>
    </location>
</feature>
<dbReference type="InterPro" id="IPR009071">
    <property type="entry name" value="HMG_box_dom"/>
</dbReference>
<dbReference type="CDD" id="cd01389">
    <property type="entry name" value="HMG-box_ROX1-like"/>
    <property type="match status" value="1"/>
</dbReference>
<dbReference type="InterPro" id="IPR050140">
    <property type="entry name" value="SRY-related_HMG-box_TF-like"/>
</dbReference>
<feature type="compositionally biased region" description="Low complexity" evidence="5">
    <location>
        <begin position="15"/>
        <end position="28"/>
    </location>
</feature>
<evidence type="ECO:0000256" key="3">
    <source>
        <dbReference type="ARBA" id="ARBA00023163"/>
    </source>
</evidence>
<dbReference type="GO" id="GO:0005634">
    <property type="term" value="C:nucleus"/>
    <property type="evidence" value="ECO:0007669"/>
    <property type="project" value="UniProtKB-UniRule"/>
</dbReference>
<keyword evidence="8" id="KW-1185">Reference proteome</keyword>
<keyword evidence="1" id="KW-0805">Transcription regulation</keyword>
<dbReference type="InterPro" id="IPR036910">
    <property type="entry name" value="HMG_box_dom_sf"/>
</dbReference>
<dbReference type="GO" id="GO:0001228">
    <property type="term" value="F:DNA-binding transcription activator activity, RNA polymerase II-specific"/>
    <property type="evidence" value="ECO:0007669"/>
    <property type="project" value="TreeGrafter"/>
</dbReference>
<feature type="region of interest" description="Disordered" evidence="5">
    <location>
        <begin position="529"/>
        <end position="597"/>
    </location>
</feature>
<protein>
    <recommendedName>
        <fullName evidence="6">HMG box domain-containing protein</fullName>
    </recommendedName>
</protein>
<dbReference type="OrthoDB" id="6247875at2759"/>
<feature type="compositionally biased region" description="Pro residues" evidence="5">
    <location>
        <begin position="393"/>
        <end position="417"/>
    </location>
</feature>
<dbReference type="GO" id="GO:0000978">
    <property type="term" value="F:RNA polymerase II cis-regulatory region sequence-specific DNA binding"/>
    <property type="evidence" value="ECO:0007669"/>
    <property type="project" value="TreeGrafter"/>
</dbReference>
<comment type="caution">
    <text evidence="7">The sequence shown here is derived from an EMBL/GenBank/DDBJ whole genome shotgun (WGS) entry which is preliminary data.</text>
</comment>
<feature type="domain" description="HMG box" evidence="6">
    <location>
        <begin position="96"/>
        <end position="164"/>
    </location>
</feature>
<dbReference type="Pfam" id="PF00505">
    <property type="entry name" value="HMG_box"/>
    <property type="match status" value="1"/>
</dbReference>
<feature type="compositionally biased region" description="Polar residues" evidence="5">
    <location>
        <begin position="529"/>
        <end position="539"/>
    </location>
</feature>
<gene>
    <name evidence="7" type="ORF">VMCG_05413</name>
</gene>
<dbReference type="STRING" id="356882.A0A423WKM2"/>
<evidence type="ECO:0000256" key="2">
    <source>
        <dbReference type="ARBA" id="ARBA00023125"/>
    </source>
</evidence>
<feature type="region of interest" description="Disordered" evidence="5">
    <location>
        <begin position="153"/>
        <end position="189"/>
    </location>
</feature>
<reference evidence="7 8" key="1">
    <citation type="submission" date="2015-09" db="EMBL/GenBank/DDBJ databases">
        <title>Host preference determinants of Valsa canker pathogens revealed by comparative genomics.</title>
        <authorList>
            <person name="Yin Z."/>
            <person name="Huang L."/>
        </authorList>
    </citation>
    <scope>NUCLEOTIDE SEQUENCE [LARGE SCALE GENOMIC DNA]</scope>
    <source>
        <strain evidence="7 8">03-1</strain>
    </source>
</reference>
<evidence type="ECO:0000259" key="6">
    <source>
        <dbReference type="PROSITE" id="PS50118"/>
    </source>
</evidence>
<feature type="compositionally biased region" description="Polar residues" evidence="5">
    <location>
        <begin position="348"/>
        <end position="357"/>
    </location>
</feature>
<feature type="region of interest" description="Disordered" evidence="5">
    <location>
        <begin position="201"/>
        <end position="223"/>
    </location>
</feature>
<evidence type="ECO:0000256" key="5">
    <source>
        <dbReference type="SAM" id="MobiDB-lite"/>
    </source>
</evidence>
<sequence length="752" mass="81019">MSTRSSDGLPRHHPPLQQQQQHQIPTHPISSPTEAHGLPSAPGRLTRKRARSINVEEANHPRIDELSLRSPAQVGPPPPPGAATDLICICPSPPKVPRPRNAFILYRQHHQAGVVLKYPGLANPDISKIIGELWREEPEEVKNYWKRLAEEEKARHQRQYPQYKYQPRRGGKGGPAARPATAAGEDPGRCPKCHGRYIATPRTPSTPFIPGGVPGQGQPSSSMQQPFITNNPRVVEQVYHHRPSVEGGPLQHGGDPRRQSFYPHHQEHLRTFEEDYDAMSPTMSKRRQPQDDYDMMSPADVKRRRFGEHGGSPDRPAPLPAVSHHPQHHQSSISSPVNYASHHPGARRTSSISSSVYAGTPGSSTFGPGPMAPLPRPRMPMGPSGLQHETRMAPPPRPQPFSSGGPPPPPPPAPGPPRTGSTYDESLTLAPLQIPTSPTQASDTSGGRSARGIEAMVMSIPYMNKLDVLRKISPALGPPAPGSPVVETRGPVIAVEGADAALMRQVGPIIRRALIESGECDVKVWTDSSVANQPGSSVPSIAGGKKGDGDDTEMGDAQDKRTESAGSPSGSLGSSNGGSGTAQQHAPGGGGDAPRPVGTFNYLQTIIEWHTKSAEIVKHVTTRSMPRSPASNTFLPVALISDGFSLTLSDKFASTVAITDPYSPVDHWQWMATLWRGIVGPDLVVYVKGLTAEELVNNGGSMVEYRHPGVMVVKADVEKGIDEKTERRLAFEVMEWVRAGSFRDGYAFGGGG</sequence>
<evidence type="ECO:0000256" key="4">
    <source>
        <dbReference type="PROSITE-ProRule" id="PRU00267"/>
    </source>
</evidence>
<keyword evidence="3" id="KW-0804">Transcription</keyword>
<dbReference type="GO" id="GO:0030154">
    <property type="term" value="P:cell differentiation"/>
    <property type="evidence" value="ECO:0007669"/>
    <property type="project" value="TreeGrafter"/>
</dbReference>
<accession>A0A423WKM2</accession>
<dbReference type="FunFam" id="1.10.30.10:FF:000041">
    <property type="entry name" value="HMG box family protein"/>
    <property type="match status" value="1"/>
</dbReference>